<keyword evidence="5" id="KW-0324">Glycolysis</keyword>
<evidence type="ECO:0000256" key="4">
    <source>
        <dbReference type="ARBA" id="ARBA00005524"/>
    </source>
</evidence>
<feature type="domain" description="Metalloenzyme" evidence="6">
    <location>
        <begin position="229"/>
        <end position="698"/>
    </location>
</feature>
<dbReference type="PANTHER" id="PTHR31209">
    <property type="entry name" value="COFACTOR-INDEPENDENT PHOSPHOGLYCERATE MUTASE"/>
    <property type="match status" value="1"/>
</dbReference>
<dbReference type="InterPro" id="IPR042253">
    <property type="entry name" value="Pglycerate_mutase_ApgM_sf"/>
</dbReference>
<dbReference type="GO" id="GO:0004619">
    <property type="term" value="F:phosphoglycerate mutase activity"/>
    <property type="evidence" value="ECO:0007669"/>
    <property type="project" value="UniProtKB-EC"/>
</dbReference>
<sequence>MSMGVPDCLGGSPSLLFVYGTLQRGESDYPWWLAHPQHAVFVAVARTQKRYPLFVNFLSGDQGSAPCMLNLPRGDDPPADSGAGGRAAHSLAHHVVGELFMITATMKKWLDVLEDVKGGLHTVGTIDVIPTNCEHNVLKSLCAREGEAVRALVYFRKKDYPEDWNSPSPTCSSGLLARFSSLECLKAYGRRFCCLPAHLRVPEDLERGLEGVGHVRHGTPRGTPFSSNPIVLFIIDGIGDTTYPSLGGRTPLEVVAGVPSRCEIDKKFDENYDNTKFDQFLAPGINVVTTNGVSGTMDVFEAGVACGSDTAHLSIFGYPPQEYYRGRGAYEAIGAGLPLAEGDIAFKSNFSVMDEATGIVTQRRCDRNFTVEGPLLCEFLDGKTVYVEVDRSNLGDESGNEAHKPVAHSLKVRYATEHRCGVALTGEGLSHKITGTDPLADGRPLLYCKPTVPPEHEDYNAALYTSRVVNAASKRMNELLRNHPINEARRAEGKKAANVVLLRGAANKGWVPPFVVRHSLVGFIVSPTCIIKGLGACCGLDPIDVEGATGDWHTNVDAKVDAVLRTLGINGAWTHNHETSANTADGSSGGAAASPYNFAVLHVKGVDDAGHERSLEQKLRMLKKCGDAMQKLWDGLPTGSTMVVLADHSTPLSIGDHSCEPVPVSVATKGSGITDAVQFYSEVECADGVLGRFCGESLMETVKRMHHWYHYR</sequence>
<comment type="function">
    <text evidence="2">Catalyzes the interconversion of 2-phosphoglycerate and 3-phosphoglycerate.</text>
</comment>
<feature type="domain" description="Gamma-glutamylcyclotransferase AIG2-like" evidence="7">
    <location>
        <begin position="16"/>
        <end position="158"/>
    </location>
</feature>
<gene>
    <name evidence="8" type="ORF">TCIL3000_11_12090</name>
</gene>
<evidence type="ECO:0000256" key="2">
    <source>
        <dbReference type="ARBA" id="ARBA00002315"/>
    </source>
</evidence>
<proteinExistence type="inferred from homology"/>
<evidence type="ECO:0000259" key="6">
    <source>
        <dbReference type="Pfam" id="PF01676"/>
    </source>
</evidence>
<dbReference type="SUPFAM" id="SSF110857">
    <property type="entry name" value="Gamma-glutamyl cyclotransferase-like"/>
    <property type="match status" value="1"/>
</dbReference>
<dbReference type="PANTHER" id="PTHR31209:SF0">
    <property type="entry name" value="METALLOENZYME DOMAIN-CONTAINING PROTEIN"/>
    <property type="match status" value="1"/>
</dbReference>
<evidence type="ECO:0000256" key="1">
    <source>
        <dbReference type="ARBA" id="ARBA00000370"/>
    </source>
</evidence>
<dbReference type="EMBL" id="HE575324">
    <property type="protein sequence ID" value="CCC95716.1"/>
    <property type="molecule type" value="Genomic_DNA"/>
</dbReference>
<dbReference type="CDD" id="cd06661">
    <property type="entry name" value="GGCT_like"/>
    <property type="match status" value="1"/>
</dbReference>
<evidence type="ECO:0000313" key="8">
    <source>
        <dbReference type="EMBL" id="CCC95716.1"/>
    </source>
</evidence>
<accession>G0V244</accession>
<dbReference type="GO" id="GO:0046872">
    <property type="term" value="F:metal ion binding"/>
    <property type="evidence" value="ECO:0007669"/>
    <property type="project" value="InterPro"/>
</dbReference>
<reference evidence="8" key="1">
    <citation type="journal article" date="2012" name="Proc. Natl. Acad. Sci. U.S.A.">
        <title>Antigenic diversity is generated by distinct evolutionary mechanisms in African trypanosome species.</title>
        <authorList>
            <person name="Jackson A.P."/>
            <person name="Berry A."/>
            <person name="Aslett M."/>
            <person name="Allison H.C."/>
            <person name="Burton P."/>
            <person name="Vavrova-Anderson J."/>
            <person name="Brown R."/>
            <person name="Browne H."/>
            <person name="Corton N."/>
            <person name="Hauser H."/>
            <person name="Gamble J."/>
            <person name="Gilderthorp R."/>
            <person name="Marcello L."/>
            <person name="McQuillan J."/>
            <person name="Otto T.D."/>
            <person name="Quail M.A."/>
            <person name="Sanders M.J."/>
            <person name="van Tonder A."/>
            <person name="Ginger M.L."/>
            <person name="Field M.C."/>
            <person name="Barry J.D."/>
            <person name="Hertz-Fowler C."/>
            <person name="Berriman M."/>
        </authorList>
    </citation>
    <scope>NUCLEOTIDE SEQUENCE</scope>
    <source>
        <strain evidence="8">IL3000</strain>
    </source>
</reference>
<organism evidence="8">
    <name type="scientific">Trypanosoma congolense (strain IL3000)</name>
    <dbReference type="NCBI Taxonomy" id="1068625"/>
    <lineage>
        <taxon>Eukaryota</taxon>
        <taxon>Discoba</taxon>
        <taxon>Euglenozoa</taxon>
        <taxon>Kinetoplastea</taxon>
        <taxon>Metakinetoplastina</taxon>
        <taxon>Trypanosomatida</taxon>
        <taxon>Trypanosomatidae</taxon>
        <taxon>Trypanosoma</taxon>
        <taxon>Nannomonas</taxon>
    </lineage>
</organism>
<protein>
    <submittedName>
        <fullName evidence="8">Uncharacterized protein TCIL3000_11_12090</fullName>
    </submittedName>
</protein>
<evidence type="ECO:0000256" key="5">
    <source>
        <dbReference type="ARBA" id="ARBA00023152"/>
    </source>
</evidence>
<dbReference type="VEuPathDB" id="TriTrypDB:TcIL3000.11.12090"/>
<dbReference type="InterPro" id="IPR004456">
    <property type="entry name" value="Pglycerate_mutase_ApgM"/>
</dbReference>
<dbReference type="Pfam" id="PF10143">
    <property type="entry name" value="PhosphMutase"/>
    <property type="match status" value="1"/>
</dbReference>
<comment type="pathway">
    <text evidence="3">Carbohydrate degradation.</text>
</comment>
<dbReference type="CDD" id="cd16011">
    <property type="entry name" value="iPGM_like"/>
    <property type="match status" value="1"/>
</dbReference>
<comment type="catalytic activity">
    <reaction evidence="1">
        <text>(2R)-2-phosphoglycerate = (2R)-3-phosphoglycerate</text>
        <dbReference type="Rhea" id="RHEA:15901"/>
        <dbReference type="ChEBI" id="CHEBI:58272"/>
        <dbReference type="ChEBI" id="CHEBI:58289"/>
        <dbReference type="EC" id="5.4.2.12"/>
    </reaction>
</comment>
<dbReference type="InterPro" id="IPR036568">
    <property type="entry name" value="GGCT-like_sf"/>
</dbReference>
<name>G0V244_TRYCI</name>
<dbReference type="Gene3D" id="3.30.70.2130">
    <property type="entry name" value="Metalloenzyme domain"/>
    <property type="match status" value="1"/>
</dbReference>
<dbReference type="Gene3D" id="3.10.490.10">
    <property type="entry name" value="Gamma-glutamyl cyclotransferase-like"/>
    <property type="match status" value="1"/>
</dbReference>
<dbReference type="InterPro" id="IPR009288">
    <property type="entry name" value="AIG2-like_dom"/>
</dbReference>
<dbReference type="AlphaFoldDB" id="G0V244"/>
<dbReference type="SUPFAM" id="SSF53649">
    <property type="entry name" value="Alkaline phosphatase-like"/>
    <property type="match status" value="1"/>
</dbReference>
<dbReference type="Pfam" id="PF06094">
    <property type="entry name" value="GGACT"/>
    <property type="match status" value="1"/>
</dbReference>
<comment type="similarity">
    <text evidence="4">Belongs to the BPG-independent phosphoglycerate mutase family. A-PGAM subfamily.</text>
</comment>
<dbReference type="GO" id="GO:0006096">
    <property type="term" value="P:glycolytic process"/>
    <property type="evidence" value="ECO:0007669"/>
    <property type="project" value="UniProtKB-KW"/>
</dbReference>
<dbReference type="InterPro" id="IPR006124">
    <property type="entry name" value="Metalloenzyme"/>
</dbReference>
<evidence type="ECO:0000256" key="3">
    <source>
        <dbReference type="ARBA" id="ARBA00004921"/>
    </source>
</evidence>
<dbReference type="InterPro" id="IPR017850">
    <property type="entry name" value="Alkaline_phosphatase_core_sf"/>
</dbReference>
<dbReference type="InterPro" id="IPR013024">
    <property type="entry name" value="GGCT-like"/>
</dbReference>
<evidence type="ECO:0000259" key="7">
    <source>
        <dbReference type="Pfam" id="PF06094"/>
    </source>
</evidence>
<dbReference type="Pfam" id="PF01676">
    <property type="entry name" value="Metalloenzyme"/>
    <property type="match status" value="1"/>
</dbReference>
<dbReference type="Gene3D" id="3.40.720.10">
    <property type="entry name" value="Alkaline Phosphatase, subunit A"/>
    <property type="match status" value="1"/>
</dbReference>